<evidence type="ECO:0000313" key="1">
    <source>
        <dbReference type="EMBL" id="GGK02516.1"/>
    </source>
</evidence>
<gene>
    <name evidence="1" type="ORF">GCM10009304_30400</name>
</gene>
<dbReference type="Proteomes" id="UP000635983">
    <property type="component" value="Unassembled WGS sequence"/>
</dbReference>
<reference evidence="1" key="1">
    <citation type="journal article" date="2014" name="Int. J. Syst. Evol. Microbiol.">
        <title>Complete genome sequence of Corynebacterium casei LMG S-19264T (=DSM 44701T), isolated from a smear-ripened cheese.</title>
        <authorList>
            <consortium name="US DOE Joint Genome Institute (JGI-PGF)"/>
            <person name="Walter F."/>
            <person name="Albersmeier A."/>
            <person name="Kalinowski J."/>
            <person name="Ruckert C."/>
        </authorList>
    </citation>
    <scope>NUCLEOTIDE SEQUENCE</scope>
    <source>
        <strain evidence="1">JCM 30078</strain>
    </source>
</reference>
<name>A0A917Q010_9PSED</name>
<sequence length="62" mass="6974">MTSIDGARGARVEHCTFPLIRNIDMKNLLATIGFVVVAKAAYELYQELCTLRQEKAERESTT</sequence>
<dbReference type="EMBL" id="BMPO01000007">
    <property type="protein sequence ID" value="GGK02516.1"/>
    <property type="molecule type" value="Genomic_DNA"/>
</dbReference>
<organism evidence="1 2">
    <name type="scientific">Pseudomonas matsuisoli</name>
    <dbReference type="NCBI Taxonomy" id="1515666"/>
    <lineage>
        <taxon>Bacteria</taxon>
        <taxon>Pseudomonadati</taxon>
        <taxon>Pseudomonadota</taxon>
        <taxon>Gammaproteobacteria</taxon>
        <taxon>Pseudomonadales</taxon>
        <taxon>Pseudomonadaceae</taxon>
        <taxon>Pseudomonas</taxon>
    </lineage>
</organism>
<keyword evidence="2" id="KW-1185">Reference proteome</keyword>
<protein>
    <submittedName>
        <fullName evidence="1">Uncharacterized protein</fullName>
    </submittedName>
</protein>
<proteinExistence type="predicted"/>
<comment type="caution">
    <text evidence="1">The sequence shown here is derived from an EMBL/GenBank/DDBJ whole genome shotgun (WGS) entry which is preliminary data.</text>
</comment>
<reference evidence="1" key="2">
    <citation type="submission" date="2020-09" db="EMBL/GenBank/DDBJ databases">
        <authorList>
            <person name="Sun Q."/>
            <person name="Ohkuma M."/>
        </authorList>
    </citation>
    <scope>NUCLEOTIDE SEQUENCE</scope>
    <source>
        <strain evidence="1">JCM 30078</strain>
    </source>
</reference>
<dbReference type="AlphaFoldDB" id="A0A917Q010"/>
<accession>A0A917Q010</accession>
<evidence type="ECO:0000313" key="2">
    <source>
        <dbReference type="Proteomes" id="UP000635983"/>
    </source>
</evidence>